<evidence type="ECO:0000313" key="2">
    <source>
        <dbReference type="Proteomes" id="UP001165960"/>
    </source>
</evidence>
<reference evidence="1" key="1">
    <citation type="submission" date="2022-04" db="EMBL/GenBank/DDBJ databases">
        <title>Genome of the entomopathogenic fungus Entomophthora muscae.</title>
        <authorList>
            <person name="Elya C."/>
            <person name="Lovett B.R."/>
            <person name="Lee E."/>
            <person name="Macias A.M."/>
            <person name="Hajek A.E."/>
            <person name="De Bivort B.L."/>
            <person name="Kasson M.T."/>
            <person name="De Fine Licht H.H."/>
            <person name="Stajich J.E."/>
        </authorList>
    </citation>
    <scope>NUCLEOTIDE SEQUENCE</scope>
    <source>
        <strain evidence="1">Berkeley</strain>
    </source>
</reference>
<gene>
    <name evidence="1" type="primary">mtg1_1</name>
    <name evidence="1" type="ORF">DSO57_1015941</name>
</gene>
<name>A0ACC2SHQ7_9FUNG</name>
<keyword evidence="2" id="KW-1185">Reference proteome</keyword>
<accession>A0ACC2SHQ7</accession>
<proteinExistence type="predicted"/>
<evidence type="ECO:0000313" key="1">
    <source>
        <dbReference type="EMBL" id="KAJ9061909.1"/>
    </source>
</evidence>
<sequence length="104" mass="11759">MLSKGGVPDFPAAAQHFLKMFRLGKLGNFVFDDISREGFKSFFEYLDLSHKLSPSKLKLGETPTASSVGNYQILPSKQMALRAKRQARLEKIRLKRLSMPAPKF</sequence>
<organism evidence="1 2">
    <name type="scientific">Entomophthora muscae</name>
    <dbReference type="NCBI Taxonomy" id="34485"/>
    <lineage>
        <taxon>Eukaryota</taxon>
        <taxon>Fungi</taxon>
        <taxon>Fungi incertae sedis</taxon>
        <taxon>Zoopagomycota</taxon>
        <taxon>Entomophthoromycotina</taxon>
        <taxon>Entomophthoromycetes</taxon>
        <taxon>Entomophthorales</taxon>
        <taxon>Entomophthoraceae</taxon>
        <taxon>Entomophthora</taxon>
    </lineage>
</organism>
<dbReference type="Proteomes" id="UP001165960">
    <property type="component" value="Unassembled WGS sequence"/>
</dbReference>
<comment type="caution">
    <text evidence="1">The sequence shown here is derived from an EMBL/GenBank/DDBJ whole genome shotgun (WGS) entry which is preliminary data.</text>
</comment>
<dbReference type="EMBL" id="QTSX02005034">
    <property type="protein sequence ID" value="KAJ9061909.1"/>
    <property type="molecule type" value="Genomic_DNA"/>
</dbReference>
<protein>
    <submittedName>
        <fullName evidence="1">Mitochondrial GTPase 1</fullName>
    </submittedName>
</protein>